<keyword evidence="3 9" id="KW-0863">Zinc-finger</keyword>
<dbReference type="PROSITE" id="PS50096">
    <property type="entry name" value="IQ"/>
    <property type="match status" value="3"/>
</dbReference>
<dbReference type="AlphaFoldDB" id="A0A7S1BVS6"/>
<feature type="repeat" description="ANK" evidence="8">
    <location>
        <begin position="918"/>
        <end position="950"/>
    </location>
</feature>
<feature type="domain" description="Myosin motor" evidence="14">
    <location>
        <begin position="1"/>
        <end position="182"/>
    </location>
</feature>
<dbReference type="InterPro" id="IPR036961">
    <property type="entry name" value="Kinesin_motor_dom_sf"/>
</dbReference>
<dbReference type="Gene3D" id="1.25.40.20">
    <property type="entry name" value="Ankyrin repeat-containing domain"/>
    <property type="match status" value="4"/>
</dbReference>
<dbReference type="GO" id="GO:0005524">
    <property type="term" value="F:ATP binding"/>
    <property type="evidence" value="ECO:0007669"/>
    <property type="project" value="InterPro"/>
</dbReference>
<evidence type="ECO:0000256" key="9">
    <source>
        <dbReference type="PROSITE-ProRule" id="PRU00091"/>
    </source>
</evidence>
<dbReference type="InterPro" id="IPR001609">
    <property type="entry name" value="Myosin_head_motor_dom-like"/>
</dbReference>
<keyword evidence="10" id="KW-0009">Actin-binding</keyword>
<dbReference type="PROSITE" id="PS50178">
    <property type="entry name" value="ZF_FYVE"/>
    <property type="match status" value="1"/>
</dbReference>
<evidence type="ECO:0000256" key="4">
    <source>
        <dbReference type="ARBA" id="ARBA00022833"/>
    </source>
</evidence>
<evidence type="ECO:0000256" key="3">
    <source>
        <dbReference type="ARBA" id="ARBA00022771"/>
    </source>
</evidence>
<dbReference type="InterPro" id="IPR036770">
    <property type="entry name" value="Ankyrin_rpt-contain_sf"/>
</dbReference>
<feature type="region of interest" description="Disordered" evidence="12">
    <location>
        <begin position="446"/>
        <end position="470"/>
    </location>
</feature>
<keyword evidence="6 10" id="KW-0518">Myosin</keyword>
<comment type="caution">
    <text evidence="10">Lacks conserved residue(s) required for the propagation of feature annotation.</text>
</comment>
<evidence type="ECO:0000256" key="10">
    <source>
        <dbReference type="PROSITE-ProRule" id="PRU00782"/>
    </source>
</evidence>
<feature type="repeat" description="ANK" evidence="8">
    <location>
        <begin position="842"/>
        <end position="877"/>
    </location>
</feature>
<evidence type="ECO:0000256" key="7">
    <source>
        <dbReference type="ARBA" id="ARBA00023175"/>
    </source>
</evidence>
<feature type="repeat" description="ANK" evidence="8">
    <location>
        <begin position="776"/>
        <end position="808"/>
    </location>
</feature>
<dbReference type="InterPro" id="IPR013083">
    <property type="entry name" value="Znf_RING/FYVE/PHD"/>
</dbReference>
<dbReference type="Gene3D" id="1.20.5.190">
    <property type="match status" value="1"/>
</dbReference>
<reference evidence="15" key="1">
    <citation type="submission" date="2021-01" db="EMBL/GenBank/DDBJ databases">
        <authorList>
            <person name="Corre E."/>
            <person name="Pelletier E."/>
            <person name="Niang G."/>
            <person name="Scheremetjew M."/>
            <person name="Finn R."/>
            <person name="Kale V."/>
            <person name="Holt S."/>
            <person name="Cochrane G."/>
            <person name="Meng A."/>
            <person name="Brown T."/>
            <person name="Cohen L."/>
        </authorList>
    </citation>
    <scope>NUCLEOTIDE SEQUENCE</scope>
    <source>
        <strain evidence="15">308</strain>
    </source>
</reference>
<dbReference type="GO" id="GO:0008270">
    <property type="term" value="F:zinc ion binding"/>
    <property type="evidence" value="ECO:0007669"/>
    <property type="project" value="UniProtKB-KW"/>
</dbReference>
<dbReference type="InterPro" id="IPR027417">
    <property type="entry name" value="P-loop_NTPase"/>
</dbReference>
<dbReference type="SMART" id="SM00015">
    <property type="entry name" value="IQ"/>
    <property type="match status" value="6"/>
</dbReference>
<evidence type="ECO:0000256" key="11">
    <source>
        <dbReference type="SAM" id="Coils"/>
    </source>
</evidence>
<evidence type="ECO:0000259" key="13">
    <source>
        <dbReference type="PROSITE" id="PS50178"/>
    </source>
</evidence>
<dbReference type="Pfam" id="PF00023">
    <property type="entry name" value="Ank"/>
    <property type="match status" value="1"/>
</dbReference>
<dbReference type="InterPro" id="IPR000306">
    <property type="entry name" value="Znf_FYVE"/>
</dbReference>
<dbReference type="Pfam" id="PF00612">
    <property type="entry name" value="IQ"/>
    <property type="match status" value="1"/>
</dbReference>
<evidence type="ECO:0000256" key="2">
    <source>
        <dbReference type="ARBA" id="ARBA00022737"/>
    </source>
</evidence>
<dbReference type="InterPro" id="IPR011011">
    <property type="entry name" value="Znf_FYVE_PHD"/>
</dbReference>
<keyword evidence="2" id="KW-0677">Repeat</keyword>
<evidence type="ECO:0000256" key="1">
    <source>
        <dbReference type="ARBA" id="ARBA00022723"/>
    </source>
</evidence>
<dbReference type="Gene3D" id="1.20.58.530">
    <property type="match status" value="1"/>
</dbReference>
<dbReference type="InterPro" id="IPR000048">
    <property type="entry name" value="IQ_motif_EF-hand-BS"/>
</dbReference>
<evidence type="ECO:0008006" key="16">
    <source>
        <dbReference type="Google" id="ProtNLM"/>
    </source>
</evidence>
<dbReference type="PROSITE" id="PS51456">
    <property type="entry name" value="MYOSIN_MOTOR"/>
    <property type="match status" value="1"/>
</dbReference>
<keyword evidence="5 8" id="KW-0040">ANK repeat</keyword>
<proteinExistence type="inferred from homology"/>
<feature type="coiled-coil region" evidence="11">
    <location>
        <begin position="359"/>
        <end position="430"/>
    </location>
</feature>
<dbReference type="Gene3D" id="3.40.850.10">
    <property type="entry name" value="Kinesin motor domain"/>
    <property type="match status" value="1"/>
</dbReference>
<dbReference type="GO" id="GO:0003779">
    <property type="term" value="F:actin binding"/>
    <property type="evidence" value="ECO:0007669"/>
    <property type="project" value="UniProtKB-KW"/>
</dbReference>
<dbReference type="EMBL" id="HBFR01033969">
    <property type="protein sequence ID" value="CAD8897601.1"/>
    <property type="molecule type" value="Transcribed_RNA"/>
</dbReference>
<protein>
    <recommendedName>
        <fullName evidence="16">Myosin motor domain-containing protein</fullName>
    </recommendedName>
</protein>
<dbReference type="Pfam" id="PF12796">
    <property type="entry name" value="Ank_2"/>
    <property type="match status" value="2"/>
</dbReference>
<organism evidence="15">
    <name type="scientific">Corethron hystrix</name>
    <dbReference type="NCBI Taxonomy" id="216773"/>
    <lineage>
        <taxon>Eukaryota</taxon>
        <taxon>Sar</taxon>
        <taxon>Stramenopiles</taxon>
        <taxon>Ochrophyta</taxon>
        <taxon>Bacillariophyta</taxon>
        <taxon>Coscinodiscophyceae</taxon>
        <taxon>Corethrophycidae</taxon>
        <taxon>Corethrales</taxon>
        <taxon>Corethraceae</taxon>
        <taxon>Corethron</taxon>
    </lineage>
</organism>
<feature type="repeat" description="ANK" evidence="8">
    <location>
        <begin position="713"/>
        <end position="745"/>
    </location>
</feature>
<dbReference type="SMART" id="SM00064">
    <property type="entry name" value="FYVE"/>
    <property type="match status" value="1"/>
</dbReference>
<accession>A0A7S1BVS6</accession>
<evidence type="ECO:0000313" key="15">
    <source>
        <dbReference type="EMBL" id="CAD8897601.1"/>
    </source>
</evidence>
<dbReference type="PROSITE" id="PS50088">
    <property type="entry name" value="ANK_REPEAT"/>
    <property type="match status" value="5"/>
</dbReference>
<feature type="region of interest" description="Disordered" evidence="12">
    <location>
        <begin position="623"/>
        <end position="643"/>
    </location>
</feature>
<evidence type="ECO:0000259" key="14">
    <source>
        <dbReference type="PROSITE" id="PS51456"/>
    </source>
</evidence>
<dbReference type="PROSITE" id="PS50297">
    <property type="entry name" value="ANK_REP_REGION"/>
    <property type="match status" value="4"/>
</dbReference>
<feature type="region of interest" description="Disordered" evidence="12">
    <location>
        <begin position="1"/>
        <end position="21"/>
    </location>
</feature>
<dbReference type="Pfam" id="PF01363">
    <property type="entry name" value="FYVE"/>
    <property type="match status" value="1"/>
</dbReference>
<keyword evidence="4" id="KW-0862">Zinc</keyword>
<feature type="region of interest" description="Actin-binding" evidence="10">
    <location>
        <begin position="38"/>
        <end position="60"/>
    </location>
</feature>
<dbReference type="Gene3D" id="3.30.40.10">
    <property type="entry name" value="Zinc/RING finger domain, C3HC4 (zinc finger)"/>
    <property type="match status" value="1"/>
</dbReference>
<evidence type="ECO:0000256" key="5">
    <source>
        <dbReference type="ARBA" id="ARBA00023043"/>
    </source>
</evidence>
<feature type="compositionally biased region" description="Polar residues" evidence="12">
    <location>
        <begin position="628"/>
        <end position="643"/>
    </location>
</feature>
<comment type="similarity">
    <text evidence="10">Belongs to the TRAFAC class myosin-kinesin ATPase superfamily. Myosin family.</text>
</comment>
<dbReference type="GO" id="GO:0016459">
    <property type="term" value="C:myosin complex"/>
    <property type="evidence" value="ECO:0007669"/>
    <property type="project" value="UniProtKB-KW"/>
</dbReference>
<feature type="domain" description="FYVE-type" evidence="13">
    <location>
        <begin position="999"/>
        <end position="1063"/>
    </location>
</feature>
<dbReference type="InterPro" id="IPR050889">
    <property type="entry name" value="Dendritic_Spine_Reg/Scaffold"/>
</dbReference>
<dbReference type="SUPFAM" id="SSF52540">
    <property type="entry name" value="P-loop containing nucleoside triphosphate hydrolases"/>
    <property type="match status" value="1"/>
</dbReference>
<gene>
    <name evidence="15" type="ORF">CHYS00102_LOCUS24815</name>
</gene>
<feature type="repeat" description="ANK" evidence="8">
    <location>
        <begin position="810"/>
        <end position="830"/>
    </location>
</feature>
<keyword evidence="1" id="KW-0479">Metal-binding</keyword>
<evidence type="ECO:0000256" key="12">
    <source>
        <dbReference type="SAM" id="MobiDB-lite"/>
    </source>
</evidence>
<dbReference type="PANTHER" id="PTHR24166">
    <property type="entry name" value="ROLLING PEBBLES, ISOFORM B"/>
    <property type="match status" value="1"/>
</dbReference>
<keyword evidence="7" id="KW-0505">Motor protein</keyword>
<dbReference type="Gene3D" id="6.20.240.20">
    <property type="match status" value="1"/>
</dbReference>
<dbReference type="PANTHER" id="PTHR24166:SF47">
    <property type="entry name" value="M-PHASE PHOSPHOPROTEIN 8"/>
    <property type="match status" value="1"/>
</dbReference>
<evidence type="ECO:0000256" key="6">
    <source>
        <dbReference type="ARBA" id="ARBA00023123"/>
    </source>
</evidence>
<evidence type="ECO:0000256" key="8">
    <source>
        <dbReference type="PROSITE-ProRule" id="PRU00023"/>
    </source>
</evidence>
<dbReference type="InterPro" id="IPR017455">
    <property type="entry name" value="Znf_FYVE-rel"/>
</dbReference>
<dbReference type="SMART" id="SM00248">
    <property type="entry name" value="ANK"/>
    <property type="match status" value="7"/>
</dbReference>
<dbReference type="SUPFAM" id="SSF48403">
    <property type="entry name" value="Ankyrin repeat"/>
    <property type="match status" value="1"/>
</dbReference>
<dbReference type="SUPFAM" id="SSF57903">
    <property type="entry name" value="FYVE/PHD zinc finger"/>
    <property type="match status" value="1"/>
</dbReference>
<keyword evidence="11" id="KW-0175">Coiled coil</keyword>
<sequence length="1092" mass="123601">MLAAGMTRPPPSAMSSTRSVGGGALMRPTVAAQFSRQLFSLRERIERTTPHYIRCLKPNDELLPNNFRPNIIVDQLRSGGVLEAVKVSRVGYPQRYAHGEFVLRYGCLSARLVAEATKLRRNNLCELLVRSLARKILGRAAAATPPRTGPRPDNQLAAGVQMGSTKVFLQRGAFVALEDARSSLMEGAAVRIQAAARAFLGRTEYEITLASIIVLQCHVRKFLAVRYVTALRVHTSTVRIQTHWRRFRIERYYRAALVLAKCCQKLYRGHRARLIFKYLQYEHKARTVQASWRWYVARRNVRKRRRAVVAVQCLLRCNRARRRLRILRIEARDVSNIAAERNNLRTEVVHMKKVMEASRTRTEELLKTRETEIELLKKQLELMQEQSARQEAAQELIQQENKKQLELLQEQSARQEAAQAAQELLKQENTPQEPMIEPMPQSCIEDEDLSMSDSGSYQDVGTPLPRRRHSFQNDVNFSTPIHRIRKGPGSPIDERYQKTYRLEHHHSMEDRPQIHRMTSQPNFAHSSSRHQHSRQFYRNYGSQRSLLSASVDSEDITAIHKTVSSNTSVSSLSMDKRSVMSGAMSFMSVLGLSTGNDVVLNTVTNPNFVSSKITAAARHQRGKAIKQMTPQRSPTAMQHDSPSLKTFNESLTTVVSGYSGRSVDTSCQTGSHHHFIEPNLPPLQAAIKEGEEQKIMTALSQCSDEDINSGSSLKRTPLHIAAILSQDKVAQILLTKMAVANAQDDNGDTPLHLSKCASTVALLLDGGANPNIPNENGLCPIHSAVMRNDVESVKLLVTGGANVDNADDIRWFTPLHIAVQAGYIEMVRYLCMICELDYQDRDGNTPLHYVLSSDKPQASELLWLLLEHQANPNLQNQRGQSPMHMLCHNNALREFGIVTDTLQLLLSRNGDPNLKSLSGCTALHLALFHRDLEAAILLIKAGARLNVPWNKPQRWEQFWPDTGYNEVYPYDMATTEHAMRAVISAIAWPQDFISTRWTCMECNSQLNGFHLRRKHHCFHCGRFLCGNCASNYVNKALLPKSFHQLKKLKDLVRTCDLCWDVLSTRRRKFHQCGESYSTQESHNSPSSFRDLE</sequence>
<dbReference type="InterPro" id="IPR002110">
    <property type="entry name" value="Ankyrin_rpt"/>
</dbReference>
<dbReference type="Pfam" id="PF00063">
    <property type="entry name" value="Myosin_head"/>
    <property type="match status" value="1"/>
</dbReference>
<dbReference type="GO" id="GO:0003774">
    <property type="term" value="F:cytoskeletal motor activity"/>
    <property type="evidence" value="ECO:0007669"/>
    <property type="project" value="InterPro"/>
</dbReference>
<name>A0A7S1BVS6_9STRA</name>